<dbReference type="STRING" id="192903.SAMN04488513_101390"/>
<accession>A0A1M6BEH9</accession>
<evidence type="ECO:0000256" key="3">
    <source>
        <dbReference type="ARBA" id="ARBA00023237"/>
    </source>
</evidence>
<dbReference type="SUPFAM" id="SSF49452">
    <property type="entry name" value="Starch-binding domain-like"/>
    <property type="match status" value="1"/>
</dbReference>
<dbReference type="Pfam" id="PF14905">
    <property type="entry name" value="OMP_b-brl_3"/>
    <property type="match status" value="1"/>
</dbReference>
<gene>
    <name evidence="5" type="ORF">SAMN04488513_101390</name>
</gene>
<dbReference type="InterPro" id="IPR013784">
    <property type="entry name" value="Carb-bd-like_fold"/>
</dbReference>
<keyword evidence="6" id="KW-1185">Reference proteome</keyword>
<dbReference type="InterPro" id="IPR041700">
    <property type="entry name" value="OMP_b-brl_3"/>
</dbReference>
<dbReference type="Gene3D" id="2.60.40.1120">
    <property type="entry name" value="Carboxypeptidase-like, regulatory domain"/>
    <property type="match status" value="1"/>
</dbReference>
<dbReference type="PANTHER" id="PTHR40980:SF4">
    <property type="entry name" value="TONB-DEPENDENT RECEPTOR-LIKE BETA-BARREL DOMAIN-CONTAINING PROTEIN"/>
    <property type="match status" value="1"/>
</dbReference>
<name>A0A1M6BEH9_9FLAO</name>
<reference evidence="6" key="1">
    <citation type="submission" date="2016-11" db="EMBL/GenBank/DDBJ databases">
        <authorList>
            <person name="Varghese N."/>
            <person name="Submissions S."/>
        </authorList>
    </citation>
    <scope>NUCLEOTIDE SEQUENCE [LARGE SCALE GENOMIC DNA]</scope>
    <source>
        <strain evidence="6">DSM 19858</strain>
    </source>
</reference>
<dbReference type="GO" id="GO:0030246">
    <property type="term" value="F:carbohydrate binding"/>
    <property type="evidence" value="ECO:0007669"/>
    <property type="project" value="InterPro"/>
</dbReference>
<dbReference type="AlphaFoldDB" id="A0A1M6BEH9"/>
<evidence type="ECO:0000256" key="1">
    <source>
        <dbReference type="ARBA" id="ARBA00004442"/>
    </source>
</evidence>
<dbReference type="EMBL" id="FQYU01000001">
    <property type="protein sequence ID" value="SHI47164.1"/>
    <property type="molecule type" value="Genomic_DNA"/>
</dbReference>
<keyword evidence="5" id="KW-0675">Receptor</keyword>
<dbReference type="PANTHER" id="PTHR40980">
    <property type="entry name" value="PLUG DOMAIN-CONTAINING PROTEIN"/>
    <property type="match status" value="1"/>
</dbReference>
<proteinExistence type="predicted"/>
<keyword evidence="3" id="KW-0998">Cell outer membrane</keyword>
<dbReference type="InterPro" id="IPR036942">
    <property type="entry name" value="Beta-barrel_TonB_sf"/>
</dbReference>
<dbReference type="Gene3D" id="2.40.170.20">
    <property type="entry name" value="TonB-dependent receptor, beta-barrel domain"/>
    <property type="match status" value="1"/>
</dbReference>
<sequence length="806" mass="92800">MLIRTDKLRTRFCPVLFFLLFSLPVFSQSFSVSGRVNDEARLPVAFAHVVLLRTTDSTLVNGASTDDEGNYLIENIKAGPYFLKASFLGNESEWRKIDLKGDLQAEPLELLTASQLEEVVVSQRKPRLERQVDRLVFNIENTALADSEIWEVLRRTPGVLIVNDKLQVNGSSQIGVLINGRKVHLPKGDIINLLSGTSASSVEAIEVITTPPAKYSAEDNALINIKMKKNLVAGYNGAIYNNYVQGILPKHTVGTEHYFKGKKTSFSLNYNFKHRRTVVKFTDRTHFFDGPDTFSTWLGQQDHVKRSEQHNLSAFFDYDLGDKSHLSLSAITLWQPDIERHYNNVTDIEGDSLYSHFESYNRSQEREINTSYYVDYEHQLNDKGAEITLNGHYTFYDNSEAQRLDTDFYDLDGQYLTRNDFSINTEQYINLYGLRADFSTPLGSSVKLETGLKYADIASKNIVLQEGFDLETPGASPTGAGTFKYDESIFAGYASINAEWKQWRLKGGLRGEYTDTQGVWSLGQDSRDNHYLEWFPSVSMDYTPLSDHSFKAYYYRRIERPRYASINPFQIFESNFTTIEGNPELLPATTSYAAVGYTFKKSYTIELFYKNEVNGLGEFVFQDNDLHWLRFIHKNVDRNYNYGVDLILNKDITSFWDCYLLASFYQEKIRFKGLDSDVPVENQLFSWFMKTNNGFSFLKDGSLTADLSFIYYAPLLSRNMRYDSLSALDLLFRKTFWNKKASLSIGVNDIFNQGNRYTTRKYLDQDNSTLRRGENRLFTLGFRYKFGNTKIRDNQKYKSTEEDSRI</sequence>
<protein>
    <submittedName>
        <fullName evidence="5">Outer membrane receptor proteins, mostly Fe transport</fullName>
    </submittedName>
</protein>
<evidence type="ECO:0000313" key="5">
    <source>
        <dbReference type="EMBL" id="SHI47164.1"/>
    </source>
</evidence>
<evidence type="ECO:0000259" key="4">
    <source>
        <dbReference type="Pfam" id="PF14905"/>
    </source>
</evidence>
<keyword evidence="2" id="KW-0472">Membrane</keyword>
<evidence type="ECO:0000256" key="2">
    <source>
        <dbReference type="ARBA" id="ARBA00023136"/>
    </source>
</evidence>
<dbReference type="GO" id="GO:0009279">
    <property type="term" value="C:cell outer membrane"/>
    <property type="evidence" value="ECO:0007669"/>
    <property type="project" value="UniProtKB-SubCell"/>
</dbReference>
<dbReference type="Proteomes" id="UP000184543">
    <property type="component" value="Unassembled WGS sequence"/>
</dbReference>
<organism evidence="5 6">
    <name type="scientific">Pseudozobellia thermophila</name>
    <dbReference type="NCBI Taxonomy" id="192903"/>
    <lineage>
        <taxon>Bacteria</taxon>
        <taxon>Pseudomonadati</taxon>
        <taxon>Bacteroidota</taxon>
        <taxon>Flavobacteriia</taxon>
        <taxon>Flavobacteriales</taxon>
        <taxon>Flavobacteriaceae</taxon>
        <taxon>Pseudozobellia</taxon>
    </lineage>
</organism>
<evidence type="ECO:0000313" key="6">
    <source>
        <dbReference type="Proteomes" id="UP000184543"/>
    </source>
</evidence>
<feature type="domain" description="Outer membrane protein beta-barrel" evidence="4">
    <location>
        <begin position="378"/>
        <end position="784"/>
    </location>
</feature>
<comment type="subcellular location">
    <subcellularLocation>
        <location evidence="1">Cell outer membrane</location>
    </subcellularLocation>
</comment>
<dbReference type="SUPFAM" id="SSF56935">
    <property type="entry name" value="Porins"/>
    <property type="match status" value="1"/>
</dbReference>
<dbReference type="OrthoDB" id="8764943at2"/>
<dbReference type="Pfam" id="PF13715">
    <property type="entry name" value="CarbopepD_reg_2"/>
    <property type="match status" value="1"/>
</dbReference>